<name>A0A249DW93_9ENTR</name>
<organism evidence="3 4">
    <name type="scientific">Candidatus Hamiltonella defensa</name>
    <name type="common">Bemisia tabaci</name>
    <dbReference type="NCBI Taxonomy" id="672795"/>
    <lineage>
        <taxon>Bacteria</taxon>
        <taxon>Pseudomonadati</taxon>
        <taxon>Pseudomonadota</taxon>
        <taxon>Gammaproteobacteria</taxon>
        <taxon>Enterobacterales</taxon>
        <taxon>Enterobacteriaceae</taxon>
        <taxon>aphid secondary symbionts</taxon>
        <taxon>Candidatus Williamhamiltonella</taxon>
    </lineage>
</organism>
<feature type="compositionally biased region" description="Low complexity" evidence="1">
    <location>
        <begin position="10"/>
        <end position="24"/>
    </location>
</feature>
<reference evidence="4" key="1">
    <citation type="submission" date="2016-06" db="EMBL/GenBank/DDBJ databases">
        <authorList>
            <person name="Chen W."/>
            <person name="Hasegawa D.K."/>
        </authorList>
    </citation>
    <scope>NUCLEOTIDE SEQUENCE [LARGE SCALE GENOMIC DNA]</scope>
    <source>
        <strain evidence="4">MEAM1</strain>
    </source>
</reference>
<accession>A0A249DW93</accession>
<evidence type="ECO:0000256" key="1">
    <source>
        <dbReference type="SAM" id="MobiDB-lite"/>
    </source>
</evidence>
<feature type="region of interest" description="Disordered" evidence="1">
    <location>
        <begin position="1"/>
        <end position="58"/>
    </location>
</feature>
<keyword evidence="2" id="KW-0472">Membrane</keyword>
<proteinExistence type="predicted"/>
<feature type="compositionally biased region" description="Polar residues" evidence="1">
    <location>
        <begin position="25"/>
        <end position="58"/>
    </location>
</feature>
<evidence type="ECO:0000313" key="4">
    <source>
        <dbReference type="Proteomes" id="UP000216438"/>
    </source>
</evidence>
<dbReference type="AlphaFoldDB" id="A0A249DW93"/>
<protein>
    <submittedName>
        <fullName evidence="3">Uncharacterized protein</fullName>
    </submittedName>
</protein>
<evidence type="ECO:0000313" key="3">
    <source>
        <dbReference type="EMBL" id="ASX25823.1"/>
    </source>
</evidence>
<feature type="transmembrane region" description="Helical" evidence="2">
    <location>
        <begin position="80"/>
        <end position="113"/>
    </location>
</feature>
<keyword evidence="2" id="KW-0812">Transmembrane</keyword>
<dbReference type="Proteomes" id="UP000216438">
    <property type="component" value="Chromosome"/>
</dbReference>
<reference evidence="3 4" key="2">
    <citation type="submission" date="2017-09" db="EMBL/GenBank/DDBJ databases">
        <title>The genome of whitefly Bemisia tabaci, a global crop pest, provides novel insights into virus transmission, host adaptation and insecticide resistance.</title>
        <authorList>
            <person name="Kaur N."/>
            <person name="Kliot A."/>
            <person name="Pinheiro P.V."/>
            <person name="Luan J."/>
            <person name="Zheng Y."/>
            <person name="Liu W."/>
            <person name="Sun H."/>
            <person name="Yang X."/>
            <person name="Xu Y."/>
            <person name="Luo Y."/>
            <person name="Kruse A."/>
            <person name="Fisher T.W."/>
            <person name="Nelson D.R."/>
            <person name="Elimelech M."/>
            <person name="MacCoss M."/>
            <person name="Johnson R."/>
            <person name="Cohen E."/>
            <person name="Hunter W.B."/>
            <person name="Brown J.K."/>
            <person name="Jander G."/>
            <person name="Cilia M."/>
            <person name="Douglas A.E."/>
            <person name="Ghanim M."/>
            <person name="Simmons A.M."/>
            <person name="Wintermantel W.M."/>
            <person name="Ling K.-S."/>
            <person name="Fei Z."/>
        </authorList>
    </citation>
    <scope>NUCLEOTIDE SEQUENCE [LARGE SCALE GENOMIC DNA]</scope>
    <source>
        <strain evidence="3 4">MEAM1</strain>
    </source>
</reference>
<keyword evidence="2" id="KW-1133">Transmembrane helix</keyword>
<gene>
    <name evidence="3" type="ORF">BA171_01310</name>
</gene>
<evidence type="ECO:0000256" key="2">
    <source>
        <dbReference type="SAM" id="Phobius"/>
    </source>
</evidence>
<dbReference type="EMBL" id="CP016303">
    <property type="protein sequence ID" value="ASX25823.1"/>
    <property type="molecule type" value="Genomic_DNA"/>
</dbReference>
<sequence length="117" mass="12150">MVATTGPLFNATTNTNSTSLNSRSKISSMASVTSVHNKHQTTPGLRNTNQNEQASYENSDVDMRAPDISGCGKIPGVPMIIGGIAAIIFSLGAGIFPIGIFIGMVSIMIGLACCKAF</sequence>